<dbReference type="InterPro" id="IPR009057">
    <property type="entry name" value="Homeodomain-like_sf"/>
</dbReference>
<feature type="compositionally biased region" description="Low complexity" evidence="2">
    <location>
        <begin position="1"/>
        <end position="16"/>
    </location>
</feature>
<evidence type="ECO:0000256" key="2">
    <source>
        <dbReference type="SAM" id="MobiDB-lite"/>
    </source>
</evidence>
<dbReference type="InterPro" id="IPR050109">
    <property type="entry name" value="HTH-type_TetR-like_transc_reg"/>
</dbReference>
<organism evidence="4 5">
    <name type="scientific">Streptomyces canus</name>
    <dbReference type="NCBI Taxonomy" id="58343"/>
    <lineage>
        <taxon>Bacteria</taxon>
        <taxon>Bacillati</taxon>
        <taxon>Actinomycetota</taxon>
        <taxon>Actinomycetes</taxon>
        <taxon>Kitasatosporales</taxon>
        <taxon>Streptomycetaceae</taxon>
        <taxon>Streptomyces</taxon>
        <taxon>Streptomyces aurantiacus group</taxon>
    </lineage>
</organism>
<accession>A0A101RLU4</accession>
<dbReference type="SUPFAM" id="SSF48498">
    <property type="entry name" value="Tetracyclin repressor-like, C-terminal domain"/>
    <property type="match status" value="1"/>
</dbReference>
<dbReference type="Pfam" id="PF00440">
    <property type="entry name" value="TetR_N"/>
    <property type="match status" value="1"/>
</dbReference>
<reference evidence="4 5" key="1">
    <citation type="submission" date="2015-10" db="EMBL/GenBank/DDBJ databases">
        <title>Draft genome sequence of Streptomyces canus DSM 40017, type strain for the species Streptomyces canus.</title>
        <authorList>
            <person name="Ruckert C."/>
            <person name="Winkler A."/>
            <person name="Kalinowski J."/>
            <person name="Kampfer P."/>
            <person name="Glaeser S."/>
        </authorList>
    </citation>
    <scope>NUCLEOTIDE SEQUENCE [LARGE SCALE GENOMIC DNA]</scope>
    <source>
        <strain evidence="4 5">DSM 40017</strain>
    </source>
</reference>
<dbReference type="Gene3D" id="1.10.357.10">
    <property type="entry name" value="Tetracycline Repressor, domain 2"/>
    <property type="match status" value="1"/>
</dbReference>
<dbReference type="GO" id="GO:0003700">
    <property type="term" value="F:DNA-binding transcription factor activity"/>
    <property type="evidence" value="ECO:0007669"/>
    <property type="project" value="TreeGrafter"/>
</dbReference>
<name>A0A101RLU4_9ACTN</name>
<comment type="caution">
    <text evidence="4">The sequence shown here is derived from an EMBL/GenBank/DDBJ whole genome shotgun (WGS) entry which is preliminary data.</text>
</comment>
<dbReference type="SUPFAM" id="SSF46689">
    <property type="entry name" value="Homeodomain-like"/>
    <property type="match status" value="1"/>
</dbReference>
<evidence type="ECO:0000313" key="4">
    <source>
        <dbReference type="EMBL" id="KUN57995.1"/>
    </source>
</evidence>
<evidence type="ECO:0000256" key="1">
    <source>
        <dbReference type="ARBA" id="ARBA00023125"/>
    </source>
</evidence>
<proteinExistence type="predicted"/>
<feature type="domain" description="HTH tetR-type" evidence="3">
    <location>
        <begin position="31"/>
        <end position="72"/>
    </location>
</feature>
<dbReference type="PANTHER" id="PTHR30055">
    <property type="entry name" value="HTH-TYPE TRANSCRIPTIONAL REGULATOR RUTR"/>
    <property type="match status" value="1"/>
</dbReference>
<sequence>MGGRSSTTRRPGRPSGDSAAVPAERDVLLRGLEAFSELGYDRASARELARRLEVSHTFINDRYGSKAAFWRAVVDAALGEQLTRMAPAPRGSDDGDVVRQFVTEFYRVNIGEPYLALLLADELARDTERLDYLYQRYIEPTLALVVPSIERLMASGSMARVPMDVLFFAIIAPVAGLVQEPFARRLGRPEHLSRTDRLARAEALAGLVVAGLLAPGDAKRR</sequence>
<dbReference type="InterPro" id="IPR001647">
    <property type="entry name" value="HTH_TetR"/>
</dbReference>
<dbReference type="Proteomes" id="UP000053669">
    <property type="component" value="Unassembled WGS sequence"/>
</dbReference>
<feature type="region of interest" description="Disordered" evidence="2">
    <location>
        <begin position="1"/>
        <end position="20"/>
    </location>
</feature>
<keyword evidence="1" id="KW-0238">DNA-binding</keyword>
<protein>
    <submittedName>
        <fullName evidence="4">TetR family transcriptional regulator</fullName>
    </submittedName>
</protein>
<gene>
    <name evidence="4" type="ORF">AQJ46_44175</name>
</gene>
<dbReference type="GO" id="GO:0000976">
    <property type="term" value="F:transcription cis-regulatory region binding"/>
    <property type="evidence" value="ECO:0007669"/>
    <property type="project" value="TreeGrafter"/>
</dbReference>
<evidence type="ECO:0000259" key="3">
    <source>
        <dbReference type="Pfam" id="PF00440"/>
    </source>
</evidence>
<dbReference type="InterPro" id="IPR036271">
    <property type="entry name" value="Tet_transcr_reg_TetR-rel_C_sf"/>
</dbReference>
<dbReference type="PANTHER" id="PTHR30055:SF223">
    <property type="entry name" value="HTH-TYPE TRANSCRIPTIONAL REGULATOR UIDR"/>
    <property type="match status" value="1"/>
</dbReference>
<dbReference type="EMBL" id="LMWU01000065">
    <property type="protein sequence ID" value="KUN57995.1"/>
    <property type="molecule type" value="Genomic_DNA"/>
</dbReference>
<evidence type="ECO:0000313" key="5">
    <source>
        <dbReference type="Proteomes" id="UP000053669"/>
    </source>
</evidence>
<dbReference type="AlphaFoldDB" id="A0A101RLU4"/>